<evidence type="ECO:0000313" key="9">
    <source>
        <dbReference type="Ensembl" id="ENSFHEP00000026025.1"/>
    </source>
</evidence>
<feature type="domain" description="C2H2-type" evidence="8">
    <location>
        <begin position="83"/>
        <end position="105"/>
    </location>
</feature>
<feature type="compositionally biased region" description="Acidic residues" evidence="7">
    <location>
        <begin position="177"/>
        <end position="195"/>
    </location>
</feature>
<keyword evidence="5" id="KW-0862">Zinc</keyword>
<proteinExistence type="predicted"/>
<dbReference type="SUPFAM" id="SSF57667">
    <property type="entry name" value="beta-beta-alpha zinc fingers"/>
    <property type="match status" value="3"/>
</dbReference>
<dbReference type="PROSITE" id="PS00028">
    <property type="entry name" value="ZINC_FINGER_C2H2_1"/>
    <property type="match status" value="2"/>
</dbReference>
<keyword evidence="3" id="KW-0677">Repeat</keyword>
<dbReference type="InterPro" id="IPR013087">
    <property type="entry name" value="Znf_C2H2_type"/>
</dbReference>
<keyword evidence="4" id="KW-0863">Zinc-finger</keyword>
<protein>
    <submittedName>
        <fullName evidence="9">Zinc finger protein 385D</fullName>
    </submittedName>
</protein>
<dbReference type="FunFam" id="3.30.160.60:FF:000276">
    <property type="entry name" value="zinc finger protein 385A isoform X3"/>
    <property type="match status" value="1"/>
</dbReference>
<dbReference type="Gene3D" id="3.30.160.60">
    <property type="entry name" value="Classic Zinc Finger"/>
    <property type="match status" value="3"/>
</dbReference>
<evidence type="ECO:0000259" key="8">
    <source>
        <dbReference type="PROSITE" id="PS00028"/>
    </source>
</evidence>
<dbReference type="Ensembl" id="ENSFHET00000003745.1">
    <property type="protein sequence ID" value="ENSFHEP00000026025.1"/>
    <property type="gene ID" value="ENSFHEG00000008669.1"/>
</dbReference>
<evidence type="ECO:0000256" key="5">
    <source>
        <dbReference type="ARBA" id="ARBA00022833"/>
    </source>
</evidence>
<keyword evidence="10" id="KW-1185">Reference proteome</keyword>
<evidence type="ECO:0000256" key="4">
    <source>
        <dbReference type="ARBA" id="ARBA00022771"/>
    </source>
</evidence>
<evidence type="ECO:0000256" key="1">
    <source>
        <dbReference type="ARBA" id="ARBA00004123"/>
    </source>
</evidence>
<dbReference type="PANTHER" id="PTHR23067:SF12">
    <property type="entry name" value="ZINC FINGER PROTEIN 385D"/>
    <property type="match status" value="1"/>
</dbReference>
<accession>A0A3Q2U7U9</accession>
<dbReference type="PANTHER" id="PTHR23067">
    <property type="entry name" value="DOUBLE-STRANDED RNA-BINDING ZINC FINGER PROTEIN"/>
    <property type="match status" value="1"/>
</dbReference>
<dbReference type="InterPro" id="IPR022755">
    <property type="entry name" value="Znf_C2H2_jaz"/>
</dbReference>
<dbReference type="InterPro" id="IPR036236">
    <property type="entry name" value="Znf_C2H2_sf"/>
</dbReference>
<dbReference type="InterPro" id="IPR051845">
    <property type="entry name" value="Znf385"/>
</dbReference>
<name>A0A3Q2U7U9_FUNHE</name>
<dbReference type="Proteomes" id="UP000265000">
    <property type="component" value="Unplaced"/>
</dbReference>
<dbReference type="Pfam" id="PF12874">
    <property type="entry name" value="zf-met"/>
    <property type="match status" value="2"/>
</dbReference>
<evidence type="ECO:0000313" key="10">
    <source>
        <dbReference type="Proteomes" id="UP000265000"/>
    </source>
</evidence>
<feature type="region of interest" description="Disordered" evidence="7">
    <location>
        <begin position="174"/>
        <end position="195"/>
    </location>
</feature>
<comment type="subcellular location">
    <subcellularLocation>
        <location evidence="1">Nucleus</location>
    </subcellularLocation>
</comment>
<dbReference type="AlphaFoldDB" id="A0A3Q2U7U9"/>
<sequence length="398" mass="42800">MSPLLPPPAGNTCQNGLLPTLMRPTLPAVQTSLGMKQFLPFPLDTASAVSLFPGFNAMDPVQKAVLHHTLGIPPTAKRKHVSCSVCQLRFNSQSQALAHYKGTKHAKKLKALETPKSKLKGSAVTKETANPETAKGINTLQVPNCTDRKGLSTGTKSLTTNDCTTVRSSLFLKGETSEAEAETETGTETDAETEEEKARRLLYCSLCKVAVNSASQLEAHNSGTKHKTMLEARSGVGSIKSFPRPGVKSKLASSTKSSTGLQNKTFYCETCDVHVNSETQLKQHISSRRHKDRAAGKPAKPKYSPYSKPQKGQTKQPIKLILGKEHQCRPLTAQILPAHLAAVAAAAIGNSFTHRTNHGASPTPRPALFQTQTLPAALLRPAPGPIRTSHPQVLFAPY</sequence>
<dbReference type="GO" id="GO:0008270">
    <property type="term" value="F:zinc ion binding"/>
    <property type="evidence" value="ECO:0007669"/>
    <property type="project" value="UniProtKB-KW"/>
</dbReference>
<dbReference type="Pfam" id="PF12171">
    <property type="entry name" value="zf-C2H2_jaz"/>
    <property type="match status" value="1"/>
</dbReference>
<dbReference type="GO" id="GO:0005634">
    <property type="term" value="C:nucleus"/>
    <property type="evidence" value="ECO:0007669"/>
    <property type="project" value="UniProtKB-SubCell"/>
</dbReference>
<keyword evidence="2" id="KW-0479">Metal-binding</keyword>
<keyword evidence="6" id="KW-0539">Nucleus</keyword>
<organism evidence="9 10">
    <name type="scientific">Fundulus heteroclitus</name>
    <name type="common">Killifish</name>
    <name type="synonym">Mummichog</name>
    <dbReference type="NCBI Taxonomy" id="8078"/>
    <lineage>
        <taxon>Eukaryota</taxon>
        <taxon>Metazoa</taxon>
        <taxon>Chordata</taxon>
        <taxon>Craniata</taxon>
        <taxon>Vertebrata</taxon>
        <taxon>Euteleostomi</taxon>
        <taxon>Actinopterygii</taxon>
        <taxon>Neopterygii</taxon>
        <taxon>Teleostei</taxon>
        <taxon>Neoteleostei</taxon>
        <taxon>Acanthomorphata</taxon>
        <taxon>Ovalentaria</taxon>
        <taxon>Atherinomorphae</taxon>
        <taxon>Cyprinodontiformes</taxon>
        <taxon>Fundulidae</taxon>
        <taxon>Fundulus</taxon>
    </lineage>
</organism>
<feature type="region of interest" description="Disordered" evidence="7">
    <location>
        <begin position="281"/>
        <end position="315"/>
    </location>
</feature>
<evidence type="ECO:0000256" key="2">
    <source>
        <dbReference type="ARBA" id="ARBA00022723"/>
    </source>
</evidence>
<feature type="domain" description="C2H2-type" evidence="8">
    <location>
        <begin position="268"/>
        <end position="290"/>
    </location>
</feature>
<feature type="compositionally biased region" description="Low complexity" evidence="7">
    <location>
        <begin position="296"/>
        <end position="312"/>
    </location>
</feature>
<evidence type="ECO:0000256" key="6">
    <source>
        <dbReference type="ARBA" id="ARBA00023242"/>
    </source>
</evidence>
<evidence type="ECO:0000256" key="7">
    <source>
        <dbReference type="SAM" id="MobiDB-lite"/>
    </source>
</evidence>
<dbReference type="SMART" id="SM00451">
    <property type="entry name" value="ZnF_U1"/>
    <property type="match status" value="3"/>
</dbReference>
<reference evidence="9" key="1">
    <citation type="submission" date="2025-08" db="UniProtKB">
        <authorList>
            <consortium name="Ensembl"/>
        </authorList>
    </citation>
    <scope>IDENTIFICATION</scope>
</reference>
<dbReference type="SMART" id="SM00355">
    <property type="entry name" value="ZnF_C2H2"/>
    <property type="match status" value="3"/>
</dbReference>
<dbReference type="GO" id="GO:0003676">
    <property type="term" value="F:nucleic acid binding"/>
    <property type="evidence" value="ECO:0007669"/>
    <property type="project" value="InterPro"/>
</dbReference>
<dbReference type="InterPro" id="IPR003604">
    <property type="entry name" value="Matrin/U1-like-C_Znf_C2H2"/>
</dbReference>
<dbReference type="GeneTree" id="ENSGT00940000160242"/>
<evidence type="ECO:0000256" key="3">
    <source>
        <dbReference type="ARBA" id="ARBA00022737"/>
    </source>
</evidence>
<dbReference type="FunFam" id="3.30.160.60:FF:000293">
    <property type="entry name" value="zinc finger protein 385B isoform X3"/>
    <property type="match status" value="1"/>
</dbReference>
<reference evidence="9" key="2">
    <citation type="submission" date="2025-09" db="UniProtKB">
        <authorList>
            <consortium name="Ensembl"/>
        </authorList>
    </citation>
    <scope>IDENTIFICATION</scope>
</reference>